<keyword evidence="2" id="KW-1003">Cell membrane</keyword>
<dbReference type="RefSeq" id="WP_232398230.1">
    <property type="nucleotide sequence ID" value="NZ_CP102173.1"/>
</dbReference>
<dbReference type="Proteomes" id="UP001316184">
    <property type="component" value="Chromosome"/>
</dbReference>
<evidence type="ECO:0000256" key="9">
    <source>
        <dbReference type="ARBA" id="ARBA00040345"/>
    </source>
</evidence>
<dbReference type="InterPro" id="IPR001173">
    <property type="entry name" value="Glyco_trans_2-like"/>
</dbReference>
<dbReference type="SUPFAM" id="SSF53448">
    <property type="entry name" value="Nucleotide-diphospho-sugar transferases"/>
    <property type="match status" value="1"/>
</dbReference>
<dbReference type="EMBL" id="CP102173">
    <property type="protein sequence ID" value="UUP14405.1"/>
    <property type="molecule type" value="Genomic_DNA"/>
</dbReference>
<keyword evidence="12" id="KW-1185">Reference proteome</keyword>
<evidence type="ECO:0000256" key="6">
    <source>
        <dbReference type="ARBA" id="ARBA00037281"/>
    </source>
</evidence>
<protein>
    <recommendedName>
        <fullName evidence="9">4,4'-diaponeurosporenoate glycosyltransferase</fullName>
    </recommendedName>
</protein>
<dbReference type="Pfam" id="PF00535">
    <property type="entry name" value="Glycos_transf_2"/>
    <property type="match status" value="1"/>
</dbReference>
<sequence>MSSTPTAGHGQGFLASVVIPAHDEERGIARTLAALLDGSCTLDVLVVCNGCTDGTAEVARGFGSAVRVLEIAEASKTAAVKAGNAATDVFPRVHLDADVTLTGADVIRLIEPLGSGSILATAPRRVIASDASSVVVRWYYEVWEQLPQVAEGLVGRGAFALSRAAQERVDALPQVMSDDLAVSDAFGPDERLIVDAATVVVRPPRVVADLLRRRVRVVTGNRQASAVGVRRPDSSTGLSTLLSIAWRRPSFVPRIGVFLVVTAIARFRARRFIRSGDFTTWQRDESSRV</sequence>
<comment type="function">
    <text evidence="6">Catalyzes the glycosylation of 4,4'-diaponeurosporenoate, i.e. the esterification of glucose at the C1'' position with the carboxyl group of 4,4'-diaponeurosporenic acid, to form glycosyl-4,4'-diaponeurosporenoate. This is a step in the biosynthesis of staphyloxanthin, an orange pigment present in most staphylococci strains.</text>
</comment>
<dbReference type="Gene3D" id="3.90.550.10">
    <property type="entry name" value="Spore Coat Polysaccharide Biosynthesis Protein SpsA, Chain A"/>
    <property type="match status" value="1"/>
</dbReference>
<evidence type="ECO:0000256" key="2">
    <source>
        <dbReference type="ARBA" id="ARBA00022475"/>
    </source>
</evidence>
<feature type="domain" description="Glycosyltransferase 2-like" evidence="10">
    <location>
        <begin position="16"/>
        <end position="126"/>
    </location>
</feature>
<comment type="subcellular location">
    <subcellularLocation>
        <location evidence="1">Cell membrane</location>
    </subcellularLocation>
</comment>
<dbReference type="PANTHER" id="PTHR43646">
    <property type="entry name" value="GLYCOSYLTRANSFERASE"/>
    <property type="match status" value="1"/>
</dbReference>
<evidence type="ECO:0000256" key="8">
    <source>
        <dbReference type="ARBA" id="ARBA00038120"/>
    </source>
</evidence>
<dbReference type="PANTHER" id="PTHR43646:SF2">
    <property type="entry name" value="GLYCOSYLTRANSFERASE 2-LIKE DOMAIN-CONTAINING PROTEIN"/>
    <property type="match status" value="1"/>
</dbReference>
<organism evidence="11 12">
    <name type="scientific">Aeromicrobium wangtongii</name>
    <dbReference type="NCBI Taxonomy" id="2969247"/>
    <lineage>
        <taxon>Bacteria</taxon>
        <taxon>Bacillati</taxon>
        <taxon>Actinomycetota</taxon>
        <taxon>Actinomycetes</taxon>
        <taxon>Propionibacteriales</taxon>
        <taxon>Nocardioidaceae</taxon>
        <taxon>Aeromicrobium</taxon>
    </lineage>
</organism>
<gene>
    <name evidence="11" type="ORF">NQV15_03570</name>
</gene>
<evidence type="ECO:0000256" key="4">
    <source>
        <dbReference type="ARBA" id="ARBA00022679"/>
    </source>
</evidence>
<comment type="similarity">
    <text evidence="8">Belongs to the glycosyltransferase 2 family. CrtQ subfamily.</text>
</comment>
<evidence type="ECO:0000256" key="1">
    <source>
        <dbReference type="ARBA" id="ARBA00004236"/>
    </source>
</evidence>
<name>A0ABY5M8E4_9ACTN</name>
<keyword evidence="5" id="KW-0472">Membrane</keyword>
<evidence type="ECO:0000256" key="5">
    <source>
        <dbReference type="ARBA" id="ARBA00023136"/>
    </source>
</evidence>
<accession>A0ABY5M8E4</accession>
<reference evidence="11 12" key="1">
    <citation type="submission" date="2022-08" db="EMBL/GenBank/DDBJ databases">
        <title>novel species in genus Aeromicrobium.</title>
        <authorList>
            <person name="Ye L."/>
        </authorList>
    </citation>
    <scope>NUCLEOTIDE SEQUENCE [LARGE SCALE GENOMIC DNA]</scope>
    <source>
        <strain evidence="12">zg-Y1379</strain>
    </source>
</reference>
<dbReference type="InterPro" id="IPR029044">
    <property type="entry name" value="Nucleotide-diphossugar_trans"/>
</dbReference>
<keyword evidence="4" id="KW-0808">Transferase</keyword>
<evidence type="ECO:0000313" key="12">
    <source>
        <dbReference type="Proteomes" id="UP001316184"/>
    </source>
</evidence>
<comment type="pathway">
    <text evidence="7">Carotenoid biosynthesis; staphyloxanthin biosynthesis; staphyloxanthin from farnesyl diphosphate: step 4/5.</text>
</comment>
<evidence type="ECO:0000313" key="11">
    <source>
        <dbReference type="EMBL" id="UUP14405.1"/>
    </source>
</evidence>
<keyword evidence="3" id="KW-0328">Glycosyltransferase</keyword>
<evidence type="ECO:0000256" key="7">
    <source>
        <dbReference type="ARBA" id="ARBA00037904"/>
    </source>
</evidence>
<evidence type="ECO:0000256" key="3">
    <source>
        <dbReference type="ARBA" id="ARBA00022676"/>
    </source>
</evidence>
<proteinExistence type="inferred from homology"/>
<evidence type="ECO:0000259" key="10">
    <source>
        <dbReference type="Pfam" id="PF00535"/>
    </source>
</evidence>